<comment type="caution">
    <text evidence="2">The sequence shown here is derived from an EMBL/GenBank/DDBJ whole genome shotgun (WGS) entry which is preliminary data.</text>
</comment>
<evidence type="ECO:0000313" key="2">
    <source>
        <dbReference type="EMBL" id="KAG2276019.1"/>
    </source>
</evidence>
<dbReference type="EMBL" id="JAAMPC010000012">
    <property type="protein sequence ID" value="KAG2276019.1"/>
    <property type="molecule type" value="Genomic_DNA"/>
</dbReference>
<keyword evidence="3" id="KW-1185">Reference proteome</keyword>
<dbReference type="AlphaFoldDB" id="A0A8X7QSN7"/>
<dbReference type="Pfam" id="PF03754">
    <property type="entry name" value="At2g31720-like"/>
    <property type="match status" value="1"/>
</dbReference>
<gene>
    <name evidence="2" type="ORF">Bca52824_058574</name>
</gene>
<name>A0A8X7QSN7_BRACI</name>
<organism evidence="2 3">
    <name type="scientific">Brassica carinata</name>
    <name type="common">Ethiopian mustard</name>
    <name type="synonym">Abyssinian cabbage</name>
    <dbReference type="NCBI Taxonomy" id="52824"/>
    <lineage>
        <taxon>Eukaryota</taxon>
        <taxon>Viridiplantae</taxon>
        <taxon>Streptophyta</taxon>
        <taxon>Embryophyta</taxon>
        <taxon>Tracheophyta</taxon>
        <taxon>Spermatophyta</taxon>
        <taxon>Magnoliopsida</taxon>
        <taxon>eudicotyledons</taxon>
        <taxon>Gunneridae</taxon>
        <taxon>Pentapetalae</taxon>
        <taxon>rosids</taxon>
        <taxon>malvids</taxon>
        <taxon>Brassicales</taxon>
        <taxon>Brassicaceae</taxon>
        <taxon>Brassiceae</taxon>
        <taxon>Brassica</taxon>
    </lineage>
</organism>
<proteinExistence type="predicted"/>
<evidence type="ECO:0000256" key="1">
    <source>
        <dbReference type="SAM" id="MobiDB-lite"/>
    </source>
</evidence>
<protein>
    <submittedName>
        <fullName evidence="2">Uncharacterized protein</fullName>
    </submittedName>
</protein>
<evidence type="ECO:0000313" key="3">
    <source>
        <dbReference type="Proteomes" id="UP000886595"/>
    </source>
</evidence>
<dbReference type="GO" id="GO:0003677">
    <property type="term" value="F:DNA binding"/>
    <property type="evidence" value="ECO:0007669"/>
    <property type="project" value="InterPro"/>
</dbReference>
<feature type="region of interest" description="Disordered" evidence="1">
    <location>
        <begin position="1"/>
        <end position="25"/>
    </location>
</feature>
<accession>A0A8X7QSN7</accession>
<reference evidence="2 3" key="1">
    <citation type="submission" date="2020-02" db="EMBL/GenBank/DDBJ databases">
        <authorList>
            <person name="Ma Q."/>
            <person name="Huang Y."/>
            <person name="Song X."/>
            <person name="Pei D."/>
        </authorList>
    </citation>
    <scope>NUCLEOTIDE SEQUENCE [LARGE SCALE GENOMIC DNA]</scope>
    <source>
        <strain evidence="2">Sxm20200214</strain>
        <tissue evidence="2">Leaf</tissue>
    </source>
</reference>
<dbReference type="InterPro" id="IPR005508">
    <property type="entry name" value="At2g31720-like"/>
</dbReference>
<dbReference type="Proteomes" id="UP000886595">
    <property type="component" value="Unassembled WGS sequence"/>
</dbReference>
<sequence length="228" mass="25485">MVSVNEEPSTKKNKPVSPPRVSSPPSKWWKLHLLAEVAAAVSEYQNRGTNWRRRKSENLCEFPKKEEKSLSLSWIIFFDGNTILTPLSSGVNECKKRRPINFSQERSLKKRRIVQKTTIPERLVNVMMMRGEINGYDPKLILVKKLYKSDIDKVQSRLVAFEPSGSGRWVEDGTTSSLMVGTKLSPPTRLRSATSIMSGLSCFALVPPRNSSDSGDGHGGSSSCLSSW</sequence>